<evidence type="ECO:0000313" key="2">
    <source>
        <dbReference type="EMBL" id="GHD34555.1"/>
    </source>
</evidence>
<dbReference type="RefSeq" id="WP_189477706.1">
    <property type="nucleotide sequence ID" value="NZ_BMYM01000002.1"/>
</dbReference>
<dbReference type="AlphaFoldDB" id="A0A918XK46"/>
<dbReference type="Proteomes" id="UP000644693">
    <property type="component" value="Unassembled WGS sequence"/>
</dbReference>
<proteinExistence type="predicted"/>
<accession>A0A918XK46</accession>
<keyword evidence="3" id="KW-1185">Reference proteome</keyword>
<name>A0A918XK46_9GAMM</name>
<reference evidence="2" key="1">
    <citation type="journal article" date="2014" name="Int. J. Syst. Evol. Microbiol.">
        <title>Complete genome sequence of Corynebacterium casei LMG S-19264T (=DSM 44701T), isolated from a smear-ripened cheese.</title>
        <authorList>
            <consortium name="US DOE Joint Genome Institute (JGI-PGF)"/>
            <person name="Walter F."/>
            <person name="Albersmeier A."/>
            <person name="Kalinowski J."/>
            <person name="Ruckert C."/>
        </authorList>
    </citation>
    <scope>NUCLEOTIDE SEQUENCE</scope>
    <source>
        <strain evidence="2">KCTC 23430</strain>
    </source>
</reference>
<comment type="caution">
    <text evidence="2">The sequence shown here is derived from an EMBL/GenBank/DDBJ whole genome shotgun (WGS) entry which is preliminary data.</text>
</comment>
<keyword evidence="1" id="KW-0732">Signal</keyword>
<organism evidence="2 3">
    <name type="scientific">Parahalioglobus pacificus</name>
    <dbReference type="NCBI Taxonomy" id="930806"/>
    <lineage>
        <taxon>Bacteria</taxon>
        <taxon>Pseudomonadati</taxon>
        <taxon>Pseudomonadota</taxon>
        <taxon>Gammaproteobacteria</taxon>
        <taxon>Cellvibrionales</taxon>
        <taxon>Halieaceae</taxon>
        <taxon>Parahalioglobus</taxon>
    </lineage>
</organism>
<sequence length="89" mass="9107">MKSLELLGFLMVLISVGVSANSGDETKSVSSANEDAETVMAQATDAKGQAAIDQQAAAISAALEAQLEARLEDSAASVILRDRLTVGAN</sequence>
<dbReference type="EMBL" id="BMYM01000002">
    <property type="protein sequence ID" value="GHD34555.1"/>
    <property type="molecule type" value="Genomic_DNA"/>
</dbReference>
<gene>
    <name evidence="2" type="ORF">GCM10007053_20460</name>
</gene>
<feature type="chain" id="PRO_5038055637" evidence="1">
    <location>
        <begin position="21"/>
        <end position="89"/>
    </location>
</feature>
<evidence type="ECO:0000256" key="1">
    <source>
        <dbReference type="SAM" id="SignalP"/>
    </source>
</evidence>
<feature type="signal peptide" evidence="1">
    <location>
        <begin position="1"/>
        <end position="20"/>
    </location>
</feature>
<reference evidence="2" key="2">
    <citation type="submission" date="2020-09" db="EMBL/GenBank/DDBJ databases">
        <authorList>
            <person name="Sun Q."/>
            <person name="Kim S."/>
        </authorList>
    </citation>
    <scope>NUCLEOTIDE SEQUENCE</scope>
    <source>
        <strain evidence="2">KCTC 23430</strain>
    </source>
</reference>
<protein>
    <submittedName>
        <fullName evidence="2">Uncharacterized protein</fullName>
    </submittedName>
</protein>
<evidence type="ECO:0000313" key="3">
    <source>
        <dbReference type="Proteomes" id="UP000644693"/>
    </source>
</evidence>